<accession>A0A918GGC0</accession>
<reference evidence="1" key="2">
    <citation type="submission" date="2020-09" db="EMBL/GenBank/DDBJ databases">
        <authorList>
            <person name="Sun Q."/>
            <person name="Ohkuma M."/>
        </authorList>
    </citation>
    <scope>NUCLEOTIDE SEQUENCE</scope>
    <source>
        <strain evidence="1">JCM 3276</strain>
    </source>
</reference>
<dbReference type="EMBL" id="BMRB01000002">
    <property type="protein sequence ID" value="GGS35708.1"/>
    <property type="molecule type" value="Genomic_DNA"/>
</dbReference>
<protein>
    <submittedName>
        <fullName evidence="1">Uncharacterized protein</fullName>
    </submittedName>
</protein>
<reference evidence="1" key="1">
    <citation type="journal article" date="2014" name="Int. J. Syst. Evol. Microbiol.">
        <title>Complete genome sequence of Corynebacterium casei LMG S-19264T (=DSM 44701T), isolated from a smear-ripened cheese.</title>
        <authorList>
            <consortium name="US DOE Joint Genome Institute (JGI-PGF)"/>
            <person name="Walter F."/>
            <person name="Albersmeier A."/>
            <person name="Kalinowski J."/>
            <person name="Ruckert C."/>
        </authorList>
    </citation>
    <scope>NUCLEOTIDE SEQUENCE</scope>
    <source>
        <strain evidence="1">JCM 3276</strain>
    </source>
</reference>
<keyword evidence="2" id="KW-1185">Reference proteome</keyword>
<dbReference type="Proteomes" id="UP000660680">
    <property type="component" value="Unassembled WGS sequence"/>
</dbReference>
<dbReference type="AlphaFoldDB" id="A0A918GGC0"/>
<proteinExistence type="predicted"/>
<organism evidence="1 2">
    <name type="scientific">Actinokineospora fastidiosa</name>
    <dbReference type="NCBI Taxonomy" id="1816"/>
    <lineage>
        <taxon>Bacteria</taxon>
        <taxon>Bacillati</taxon>
        <taxon>Actinomycetota</taxon>
        <taxon>Actinomycetes</taxon>
        <taxon>Pseudonocardiales</taxon>
        <taxon>Pseudonocardiaceae</taxon>
        <taxon>Actinokineospora</taxon>
    </lineage>
</organism>
<comment type="caution">
    <text evidence="1">The sequence shown here is derived from an EMBL/GenBank/DDBJ whole genome shotgun (WGS) entry which is preliminary data.</text>
</comment>
<name>A0A918GGC0_9PSEU</name>
<dbReference type="Pfam" id="PF19884">
    <property type="entry name" value="DUF6357"/>
    <property type="match status" value="1"/>
</dbReference>
<dbReference type="InterPro" id="IPR045937">
    <property type="entry name" value="DUF6357"/>
</dbReference>
<evidence type="ECO:0000313" key="1">
    <source>
        <dbReference type="EMBL" id="GGS35708.1"/>
    </source>
</evidence>
<dbReference type="RefSeq" id="WP_189211252.1">
    <property type="nucleotide sequence ID" value="NZ_BMRB01000002.1"/>
</dbReference>
<gene>
    <name evidence="1" type="ORF">GCM10010171_32900</name>
</gene>
<sequence length="265" mass="29286">MSEVVFTRENGWLPRVIRADGGLWLQLGAGADANHDPRTFAFPVSAAHLAVIRDDLVRHLLLWSAVLPLCAAAGTRGPLDESAAVALLDPILLGPPDDVESLFRRIPWDRRQLVAQGADIDLLERGEVFAALRSATAASDWQRVHKYDADRDRARRGVRLTPLDAALLQYTGRYLHGGRVPTREPDAVDPDLLPEVMRVIATAEQACAGMRLSPERRGGRDSGWKRIEQKVDRAVRRAHPNLTDDAVRTVSFLMCSEAAARARRS</sequence>
<evidence type="ECO:0000313" key="2">
    <source>
        <dbReference type="Proteomes" id="UP000660680"/>
    </source>
</evidence>